<evidence type="ECO:0000313" key="2">
    <source>
        <dbReference type="Proteomes" id="UP000050520"/>
    </source>
</evidence>
<protein>
    <submittedName>
        <fullName evidence="1">Uncharacterized protein</fullName>
    </submittedName>
</protein>
<name>A0AA40NKI1_CITFR</name>
<dbReference type="EMBL" id="LJEB01000079">
    <property type="protein sequence ID" value="KPR54218.1"/>
    <property type="molecule type" value="Genomic_DNA"/>
</dbReference>
<dbReference type="Proteomes" id="UP000050520">
    <property type="component" value="Unassembled WGS sequence"/>
</dbReference>
<sequence length="78" mass="9179">MYLTMALPSFLSRLYQNDGIGGELISLMAISKIHMAAFICLNLLCGVRFLMNWCLIYLYVFNDLFCFLFKKYSFRNAW</sequence>
<comment type="caution">
    <text evidence="1">The sequence shown here is derived from an EMBL/GenBank/DDBJ whole genome shotgun (WGS) entry which is preliminary data.</text>
</comment>
<organism evidence="1 2">
    <name type="scientific">Citrobacter freundii</name>
    <dbReference type="NCBI Taxonomy" id="546"/>
    <lineage>
        <taxon>Bacteria</taxon>
        <taxon>Pseudomonadati</taxon>
        <taxon>Pseudomonadota</taxon>
        <taxon>Gammaproteobacteria</taxon>
        <taxon>Enterobacterales</taxon>
        <taxon>Enterobacteriaceae</taxon>
        <taxon>Citrobacter</taxon>
        <taxon>Citrobacter freundii complex</taxon>
    </lineage>
</organism>
<dbReference type="AlphaFoldDB" id="A0AA40NKI1"/>
<reference evidence="2" key="1">
    <citation type="submission" date="2015-09" db="EMBL/GenBank/DDBJ databases">
        <title>Prevalence of NDMs in South Africa.</title>
        <authorList>
            <person name="Osei Sekyere J."/>
            <person name="Govinden U."/>
            <person name="Essack S."/>
            <person name="Haldorsen B."/>
            <person name="Samuelsen O."/>
            <person name="Aasnaes B."/>
            <person name="Sundsfjord A."/>
        </authorList>
    </citation>
    <scope>NUCLEOTIDE SEQUENCE [LARGE SCALE GENOMIC DNA]</scope>
    <source>
        <strain evidence="2">ST62:944112508</strain>
    </source>
</reference>
<reference evidence="1 2" key="2">
    <citation type="journal article" date="2017" name="PLoS ONE">
        <title>Genomic and phenotypic characterisation of fluoroquinolone resistance mechanisms in Enterobacteriaceae in Durban, South Africa.</title>
        <authorList>
            <person name="Osei Sekyere J."/>
            <person name="Amoako D.G."/>
        </authorList>
    </citation>
    <scope>NUCLEOTIDE SEQUENCE [LARGE SCALE GENOMIC DNA]</scope>
    <source>
        <strain evidence="1 2">ST62:944112508</strain>
    </source>
</reference>
<accession>A0AA40NKI1</accession>
<evidence type="ECO:0000313" key="1">
    <source>
        <dbReference type="EMBL" id="KPR54218.1"/>
    </source>
</evidence>
<gene>
    <name evidence="1" type="ORF">AN672_17265</name>
</gene>
<proteinExistence type="predicted"/>